<comment type="pathway">
    <text evidence="3">Quinol/quinone metabolism; menaquinone biosynthesis.</text>
</comment>
<accession>A0A6B1G663</accession>
<dbReference type="EMBL" id="VYDA01000478">
    <property type="protein sequence ID" value="MYH62695.1"/>
    <property type="molecule type" value="Genomic_DNA"/>
</dbReference>
<sequence>MPTTAVPSYHLHSWGSKWDPPVLLLHGFTGHGGSWAAAGERLAAAGYYVVAPDLLGHGRSPHPSGSKRYEMTHAANDLNSLLDRSVVGAVHLLGYSMGGRLALFFALSYPEQVRSLTLVGTSPGIASETERTQRRARDDALADRIERDGIAAFVDYWTALPLWSSQRRNLTTAQRRQLKEQRLQNRPNGLANSLRGMGTGAQPPLHDRLPSLQAPTLLLVGAEDRSFVAVNQQMAQSNPRVRLVMVPETGHAVHLERPDAFARTVLNFWGPADSSHTLVP</sequence>
<keyword evidence="2 3" id="KW-0456">Lyase</keyword>
<dbReference type="Gene3D" id="3.40.50.1820">
    <property type="entry name" value="alpha/beta hydrolase"/>
    <property type="match status" value="1"/>
</dbReference>
<dbReference type="PANTHER" id="PTHR42916:SF1">
    <property type="entry name" value="PROTEIN PHYLLO, CHLOROPLASTIC"/>
    <property type="match status" value="1"/>
</dbReference>
<dbReference type="UniPathway" id="UPA01057">
    <property type="reaction ID" value="UER00900"/>
</dbReference>
<dbReference type="NCBIfam" id="TIGR03695">
    <property type="entry name" value="menH_SHCHC"/>
    <property type="match status" value="1"/>
</dbReference>
<dbReference type="AlphaFoldDB" id="A0A6B1G663"/>
<feature type="domain" description="AB hydrolase-1" evidence="4">
    <location>
        <begin position="20"/>
        <end position="258"/>
    </location>
</feature>
<organism evidence="5">
    <name type="scientific">Caldilineaceae bacterium SB0675_bin_29</name>
    <dbReference type="NCBI Taxonomy" id="2605266"/>
    <lineage>
        <taxon>Bacteria</taxon>
        <taxon>Bacillati</taxon>
        <taxon>Chloroflexota</taxon>
        <taxon>Caldilineae</taxon>
        <taxon>Caldilineales</taxon>
        <taxon>Caldilineaceae</taxon>
    </lineage>
</organism>
<evidence type="ECO:0000256" key="2">
    <source>
        <dbReference type="ARBA" id="ARBA00023239"/>
    </source>
</evidence>
<dbReference type="Pfam" id="PF00561">
    <property type="entry name" value="Abhydrolase_1"/>
    <property type="match status" value="1"/>
</dbReference>
<dbReference type="UniPathway" id="UPA00079"/>
<dbReference type="InterPro" id="IPR022485">
    <property type="entry name" value="SHCHC_synthase_MenH"/>
</dbReference>
<comment type="caution">
    <text evidence="5">The sequence shown here is derived from an EMBL/GenBank/DDBJ whole genome shotgun (WGS) entry which is preliminary data.</text>
</comment>
<protein>
    <recommendedName>
        <fullName evidence="3">Putative 2-succinyl-6-hydroxy-2,4-cyclohexadiene-1-carboxylate synthase</fullName>
        <shortName evidence="3">SHCHC synthase</shortName>
        <ecNumber evidence="3">4.2.99.20</ecNumber>
    </recommendedName>
</protein>
<evidence type="ECO:0000256" key="3">
    <source>
        <dbReference type="HAMAP-Rule" id="MF_01660"/>
    </source>
</evidence>
<dbReference type="GO" id="GO:0070205">
    <property type="term" value="F:2-succinyl-6-hydroxy-2,4-cyclohexadiene-1-carboxylate synthase activity"/>
    <property type="evidence" value="ECO:0007669"/>
    <property type="project" value="UniProtKB-UniRule"/>
</dbReference>
<evidence type="ECO:0000256" key="1">
    <source>
        <dbReference type="ARBA" id="ARBA00022428"/>
    </source>
</evidence>
<dbReference type="InterPro" id="IPR000639">
    <property type="entry name" value="Epox_hydrolase-like"/>
</dbReference>
<dbReference type="PRINTS" id="PR00111">
    <property type="entry name" value="ABHYDROLASE"/>
</dbReference>
<dbReference type="HAMAP" id="MF_01660">
    <property type="entry name" value="MenH"/>
    <property type="match status" value="1"/>
</dbReference>
<comment type="similarity">
    <text evidence="3">Belongs to the AB hydrolase superfamily. MenH family.</text>
</comment>
<dbReference type="EC" id="4.2.99.20" evidence="3"/>
<comment type="function">
    <text evidence="3">Catalyzes a proton abstraction reaction that results in 2,5-elimination of pyruvate from 2-succinyl-5-enolpyruvyl-6-hydroxy-3-cyclohexene-1-carboxylate (SEPHCHC) and the formation of 2-succinyl-6-hydroxy-2,4-cyclohexadiene-1-carboxylate (SHCHC).</text>
</comment>
<dbReference type="InterPro" id="IPR029058">
    <property type="entry name" value="AB_hydrolase_fold"/>
</dbReference>
<proteinExistence type="inferred from homology"/>
<evidence type="ECO:0000259" key="4">
    <source>
        <dbReference type="Pfam" id="PF00561"/>
    </source>
</evidence>
<name>A0A6B1G663_9CHLR</name>
<dbReference type="PANTHER" id="PTHR42916">
    <property type="entry name" value="2-SUCCINYL-5-ENOLPYRUVYL-6-HYDROXY-3-CYCLOHEXENE-1-CARBOXYLATE SYNTHASE"/>
    <property type="match status" value="1"/>
</dbReference>
<dbReference type="SUPFAM" id="SSF53474">
    <property type="entry name" value="alpha/beta-Hydrolases"/>
    <property type="match status" value="1"/>
</dbReference>
<dbReference type="PRINTS" id="PR00412">
    <property type="entry name" value="EPOXHYDRLASE"/>
</dbReference>
<evidence type="ECO:0000313" key="5">
    <source>
        <dbReference type="EMBL" id="MYH62695.1"/>
    </source>
</evidence>
<dbReference type="GO" id="GO:0009234">
    <property type="term" value="P:menaquinone biosynthetic process"/>
    <property type="evidence" value="ECO:0007669"/>
    <property type="project" value="UniProtKB-UniRule"/>
</dbReference>
<dbReference type="InterPro" id="IPR000073">
    <property type="entry name" value="AB_hydrolase_1"/>
</dbReference>
<keyword evidence="1 3" id="KW-0474">Menaquinone biosynthesis</keyword>
<comment type="subunit">
    <text evidence="3">Monomer.</text>
</comment>
<comment type="catalytic activity">
    <reaction evidence="3">
        <text>5-enolpyruvoyl-6-hydroxy-2-succinyl-cyclohex-3-ene-1-carboxylate = (1R,6R)-6-hydroxy-2-succinyl-cyclohexa-2,4-diene-1-carboxylate + pyruvate</text>
        <dbReference type="Rhea" id="RHEA:25597"/>
        <dbReference type="ChEBI" id="CHEBI:15361"/>
        <dbReference type="ChEBI" id="CHEBI:58689"/>
        <dbReference type="ChEBI" id="CHEBI:58818"/>
        <dbReference type="EC" id="4.2.99.20"/>
    </reaction>
</comment>
<reference evidence="5" key="1">
    <citation type="submission" date="2019-09" db="EMBL/GenBank/DDBJ databases">
        <title>Characterisation of the sponge microbiome using genome-centric metagenomics.</title>
        <authorList>
            <person name="Engelberts J.P."/>
            <person name="Robbins S.J."/>
            <person name="De Goeij J.M."/>
            <person name="Aranda M."/>
            <person name="Bell S.C."/>
            <person name="Webster N.S."/>
        </authorList>
    </citation>
    <scope>NUCLEOTIDE SEQUENCE</scope>
    <source>
        <strain evidence="5">SB0675_bin_29</strain>
    </source>
</reference>
<gene>
    <name evidence="3 5" type="primary">menH</name>
    <name evidence="5" type="ORF">F4148_13385</name>
</gene>
<comment type="pathway">
    <text evidence="3">Quinol/quinone metabolism; 1,4-dihydroxy-2-naphthoate biosynthesis; 1,4-dihydroxy-2-naphthoate from chorismate: step 3/7.</text>
</comment>